<protein>
    <submittedName>
        <fullName evidence="1">Uncharacterized protein</fullName>
    </submittedName>
</protein>
<proteinExistence type="predicted"/>
<dbReference type="Proteomes" id="UP001595075">
    <property type="component" value="Unassembled WGS sequence"/>
</dbReference>
<dbReference type="EMBL" id="JAZHXI010000008">
    <property type="protein sequence ID" value="KAL2069008.1"/>
    <property type="molecule type" value="Genomic_DNA"/>
</dbReference>
<evidence type="ECO:0000313" key="1">
    <source>
        <dbReference type="EMBL" id="KAL2069008.1"/>
    </source>
</evidence>
<keyword evidence="2" id="KW-1185">Reference proteome</keyword>
<evidence type="ECO:0000313" key="2">
    <source>
        <dbReference type="Proteomes" id="UP001595075"/>
    </source>
</evidence>
<reference evidence="1 2" key="1">
    <citation type="journal article" date="2024" name="Commun. Biol.">
        <title>Comparative genomic analysis of thermophilic fungi reveals convergent evolutionary adaptations and gene losses.</title>
        <authorList>
            <person name="Steindorff A.S."/>
            <person name="Aguilar-Pontes M.V."/>
            <person name="Robinson A.J."/>
            <person name="Andreopoulos B."/>
            <person name="LaButti K."/>
            <person name="Kuo A."/>
            <person name="Mondo S."/>
            <person name="Riley R."/>
            <person name="Otillar R."/>
            <person name="Haridas S."/>
            <person name="Lipzen A."/>
            <person name="Grimwood J."/>
            <person name="Schmutz J."/>
            <person name="Clum A."/>
            <person name="Reid I.D."/>
            <person name="Moisan M.C."/>
            <person name="Butler G."/>
            <person name="Nguyen T.T.M."/>
            <person name="Dewar K."/>
            <person name="Conant G."/>
            <person name="Drula E."/>
            <person name="Henrissat B."/>
            <person name="Hansel C."/>
            <person name="Singer S."/>
            <person name="Hutchinson M.I."/>
            <person name="de Vries R.P."/>
            <person name="Natvig D.O."/>
            <person name="Powell A.J."/>
            <person name="Tsang A."/>
            <person name="Grigoriev I.V."/>
        </authorList>
    </citation>
    <scope>NUCLEOTIDE SEQUENCE [LARGE SCALE GENOMIC DNA]</scope>
    <source>
        <strain evidence="1 2">CBS 494.80</strain>
    </source>
</reference>
<accession>A0ABR4CII4</accession>
<name>A0ABR4CII4_9HELO</name>
<comment type="caution">
    <text evidence="1">The sequence shown here is derived from an EMBL/GenBank/DDBJ whole genome shotgun (WGS) entry which is preliminary data.</text>
</comment>
<gene>
    <name evidence="1" type="ORF">VTL71DRAFT_15346</name>
</gene>
<organism evidence="1 2">
    <name type="scientific">Oculimacula yallundae</name>
    <dbReference type="NCBI Taxonomy" id="86028"/>
    <lineage>
        <taxon>Eukaryota</taxon>
        <taxon>Fungi</taxon>
        <taxon>Dikarya</taxon>
        <taxon>Ascomycota</taxon>
        <taxon>Pezizomycotina</taxon>
        <taxon>Leotiomycetes</taxon>
        <taxon>Helotiales</taxon>
        <taxon>Ploettnerulaceae</taxon>
        <taxon>Oculimacula</taxon>
    </lineage>
</organism>
<sequence length="134" mass="15784">MDEIFTAKKIRRETEAIHEEKRRKSEQEFLHDLEVQEEERLKKVEAERKIERWSRSEMATYAECKRRVVKSESGKEDCVVHPGALRQYPENHRESILWMCCGKDPRVTGCTKTLHVDDSLSSEVSKLQARHETA</sequence>